<protein>
    <submittedName>
        <fullName evidence="1">Uncharacterized protein</fullName>
    </submittedName>
</protein>
<reference evidence="1 2" key="1">
    <citation type="submission" date="2021-01" db="EMBL/GenBank/DDBJ databases">
        <title>WGS of actinomycetes isolated from Thailand.</title>
        <authorList>
            <person name="Thawai C."/>
        </authorList>
    </citation>
    <scope>NUCLEOTIDE SEQUENCE [LARGE SCALE GENOMIC DNA]</scope>
    <source>
        <strain evidence="1 2">LPG 2</strain>
    </source>
</reference>
<accession>A0ABS1M5S9</accession>
<dbReference type="SUPFAM" id="SSF50475">
    <property type="entry name" value="FMN-binding split barrel"/>
    <property type="match status" value="1"/>
</dbReference>
<sequence length="104" mass="11981">MKEAHLAGNPHTNFTYWNRRNNSVHVDATADWIPLEDLAIRRHVWDLYQRTSPAGAGYPLGNFWSGIEDPKLHILKLEPWRIQVIRGRDLRSTIWRVPAAATVG</sequence>
<proteinExistence type="predicted"/>
<organism evidence="1 2">
    <name type="scientific">Nocardia acididurans</name>
    <dbReference type="NCBI Taxonomy" id="2802282"/>
    <lineage>
        <taxon>Bacteria</taxon>
        <taxon>Bacillati</taxon>
        <taxon>Actinomycetota</taxon>
        <taxon>Actinomycetes</taxon>
        <taxon>Mycobacteriales</taxon>
        <taxon>Nocardiaceae</taxon>
        <taxon>Nocardia</taxon>
    </lineage>
</organism>
<dbReference type="Gene3D" id="2.30.110.10">
    <property type="entry name" value="Electron Transport, Fmn-binding Protein, Chain A"/>
    <property type="match status" value="1"/>
</dbReference>
<evidence type="ECO:0000313" key="2">
    <source>
        <dbReference type="Proteomes" id="UP000602198"/>
    </source>
</evidence>
<dbReference type="InterPro" id="IPR012349">
    <property type="entry name" value="Split_barrel_FMN-bd"/>
</dbReference>
<keyword evidence="2" id="KW-1185">Reference proteome</keyword>
<comment type="caution">
    <text evidence="1">The sequence shown here is derived from an EMBL/GenBank/DDBJ whole genome shotgun (WGS) entry which is preliminary data.</text>
</comment>
<dbReference type="EMBL" id="JAERRJ010000006">
    <property type="protein sequence ID" value="MBL1075997.1"/>
    <property type="molecule type" value="Genomic_DNA"/>
</dbReference>
<evidence type="ECO:0000313" key="1">
    <source>
        <dbReference type="EMBL" id="MBL1075997.1"/>
    </source>
</evidence>
<name>A0ABS1M5S9_9NOCA</name>
<dbReference type="Proteomes" id="UP000602198">
    <property type="component" value="Unassembled WGS sequence"/>
</dbReference>
<dbReference type="RefSeq" id="WP_201948976.1">
    <property type="nucleotide sequence ID" value="NZ_JAERRJ010000006.1"/>
</dbReference>
<gene>
    <name evidence="1" type="ORF">JK358_16490</name>
</gene>